<dbReference type="Proteomes" id="UP001443914">
    <property type="component" value="Unassembled WGS sequence"/>
</dbReference>
<evidence type="ECO:0000313" key="3">
    <source>
        <dbReference type="EMBL" id="KAK9705427.1"/>
    </source>
</evidence>
<dbReference type="PANTHER" id="PTHR36810">
    <property type="entry name" value="BNACNNG47150D PROTEIN"/>
    <property type="match status" value="1"/>
</dbReference>
<feature type="transmembrane region" description="Helical" evidence="2">
    <location>
        <begin position="608"/>
        <end position="626"/>
    </location>
</feature>
<dbReference type="PANTHER" id="PTHR36810:SF1">
    <property type="entry name" value="OS05G0232200 PROTEIN"/>
    <property type="match status" value="1"/>
</dbReference>
<keyword evidence="2" id="KW-1133">Transmembrane helix</keyword>
<gene>
    <name evidence="3" type="ORF">RND81_07G056000</name>
</gene>
<keyword evidence="2" id="KW-0812">Transmembrane</keyword>
<evidence type="ECO:0000313" key="4">
    <source>
        <dbReference type="Proteomes" id="UP001443914"/>
    </source>
</evidence>
<keyword evidence="4" id="KW-1185">Reference proteome</keyword>
<feature type="compositionally biased region" description="Basic and acidic residues" evidence="1">
    <location>
        <begin position="116"/>
        <end position="127"/>
    </location>
</feature>
<feature type="region of interest" description="Disordered" evidence="1">
    <location>
        <begin position="560"/>
        <end position="600"/>
    </location>
</feature>
<reference evidence="3" key="1">
    <citation type="submission" date="2024-03" db="EMBL/GenBank/DDBJ databases">
        <title>WGS assembly of Saponaria officinalis var. Norfolk2.</title>
        <authorList>
            <person name="Jenkins J."/>
            <person name="Shu S."/>
            <person name="Grimwood J."/>
            <person name="Barry K."/>
            <person name="Goodstein D."/>
            <person name="Schmutz J."/>
            <person name="Leebens-Mack J."/>
            <person name="Osbourn A."/>
        </authorList>
    </citation>
    <scope>NUCLEOTIDE SEQUENCE [LARGE SCALE GENOMIC DNA]</scope>
    <source>
        <strain evidence="3">JIC</strain>
    </source>
</reference>
<evidence type="ECO:0000256" key="1">
    <source>
        <dbReference type="SAM" id="MobiDB-lite"/>
    </source>
</evidence>
<protein>
    <submittedName>
        <fullName evidence="3">Uncharacterized protein</fullName>
    </submittedName>
</protein>
<keyword evidence="2" id="KW-0472">Membrane</keyword>
<accession>A0AAW1JMQ8</accession>
<feature type="compositionally biased region" description="Basic and acidic residues" evidence="1">
    <location>
        <begin position="582"/>
        <end position="600"/>
    </location>
</feature>
<dbReference type="EMBL" id="JBDFQZ010000007">
    <property type="protein sequence ID" value="KAK9705427.1"/>
    <property type="molecule type" value="Genomic_DNA"/>
</dbReference>
<name>A0AAW1JMQ8_SAPOF</name>
<organism evidence="3 4">
    <name type="scientific">Saponaria officinalis</name>
    <name type="common">Common soapwort</name>
    <name type="synonym">Lychnis saponaria</name>
    <dbReference type="NCBI Taxonomy" id="3572"/>
    <lineage>
        <taxon>Eukaryota</taxon>
        <taxon>Viridiplantae</taxon>
        <taxon>Streptophyta</taxon>
        <taxon>Embryophyta</taxon>
        <taxon>Tracheophyta</taxon>
        <taxon>Spermatophyta</taxon>
        <taxon>Magnoliopsida</taxon>
        <taxon>eudicotyledons</taxon>
        <taxon>Gunneridae</taxon>
        <taxon>Pentapetalae</taxon>
        <taxon>Caryophyllales</taxon>
        <taxon>Caryophyllaceae</taxon>
        <taxon>Caryophylleae</taxon>
        <taxon>Saponaria</taxon>
    </lineage>
</organism>
<comment type="caution">
    <text evidence="3">The sequence shown here is derived from an EMBL/GenBank/DDBJ whole genome shotgun (WGS) entry which is preliminary data.</text>
</comment>
<feature type="region of interest" description="Disordered" evidence="1">
    <location>
        <begin position="114"/>
        <end position="205"/>
    </location>
</feature>
<feature type="compositionally biased region" description="Polar residues" evidence="1">
    <location>
        <begin position="168"/>
        <end position="184"/>
    </location>
</feature>
<sequence length="631" mass="69515">MPGTIQVSILEVVGLPSRQQPSLTGITVSMGKQAYDIEEKGDFSFVLASLRDNLRVTVRDSEGNEIAHTDVESRSIVEKCMWDDIFPLQGGGHVHMRLHFILTEEEQKRICSMRESAARKKQEDLIKRSRSSSDLAVASGGSSAPRGDSLNTSHQTLDGIVNRAGGQPQKTSPGSSAKVPSQVHSVPKKQAFSTSKSTGALDKLPDYQRVKKEIQQQNEEQQSQLDKTPSSVKNMILAFESSPAKQEAPPATSKTRATTAVSSITTTDIPLKAPKKTVPVSTKPVLAKLQPVLEEKVKEREEVTTDPPSKFSKKMVSVTAEPVLSNLETSPVPISKTIVTEKEEIGDNIDSCQETLCGTTVKDIPMIVPEKTVSVVTTKSVLSNLETASVTMSDETVPEVEVGVHGDYLDACPETLVQKTEQFKELGGHSTSDEKNISPLEPEYVVSREEIISTNNLHSRLGALGQSRFSWKMLSRELPRRAANKSLMKKQISKLDSSVLKKNWRSKHIKSCERNVKPKVSCGNKYYSSSSFRGWVFLEEMTHSCVRSGDRPLIDQLEGSYSNHSPDAIQEKQTDTDVVLSKNEKSSAEPRAFESGERADSRPHIKPIRQVVNIAIMVGFGILVLLTRQRK</sequence>
<evidence type="ECO:0000256" key="2">
    <source>
        <dbReference type="SAM" id="Phobius"/>
    </source>
</evidence>
<proteinExistence type="predicted"/>
<dbReference type="AlphaFoldDB" id="A0AAW1JMQ8"/>